<comment type="caution">
    <text evidence="2">The sequence shown here is derived from an EMBL/GenBank/DDBJ whole genome shotgun (WGS) entry which is preliminary data.</text>
</comment>
<protein>
    <recommendedName>
        <fullName evidence="4">Integral membrane protein</fullName>
    </recommendedName>
</protein>
<proteinExistence type="predicted"/>
<evidence type="ECO:0000313" key="2">
    <source>
        <dbReference type="EMBL" id="MBL3679890.1"/>
    </source>
</evidence>
<organism evidence="2 3">
    <name type="scientific">Leucobacter chromiireducens subsp. solipictus</name>
    <dbReference type="NCBI Taxonomy" id="398235"/>
    <lineage>
        <taxon>Bacteria</taxon>
        <taxon>Bacillati</taxon>
        <taxon>Actinomycetota</taxon>
        <taxon>Actinomycetes</taxon>
        <taxon>Micrococcales</taxon>
        <taxon>Microbacteriaceae</taxon>
        <taxon>Leucobacter</taxon>
    </lineage>
</organism>
<feature type="transmembrane region" description="Helical" evidence="1">
    <location>
        <begin position="274"/>
        <end position="294"/>
    </location>
</feature>
<evidence type="ECO:0000256" key="1">
    <source>
        <dbReference type="SAM" id="Phobius"/>
    </source>
</evidence>
<keyword evidence="1" id="KW-0812">Transmembrane</keyword>
<feature type="transmembrane region" description="Helical" evidence="1">
    <location>
        <begin position="237"/>
        <end position="262"/>
    </location>
</feature>
<keyword evidence="3" id="KW-1185">Reference proteome</keyword>
<dbReference type="Proteomes" id="UP001645859">
    <property type="component" value="Unassembled WGS sequence"/>
</dbReference>
<reference evidence="2 3" key="1">
    <citation type="submission" date="2018-09" db="EMBL/GenBank/DDBJ databases">
        <title>Comparative genomics of Leucobacter spp.</title>
        <authorList>
            <person name="Reis A.C."/>
            <person name="Kolvenbach B.A."/>
            <person name="Corvini P.F.X."/>
            <person name="Nunes O.C."/>
        </authorList>
    </citation>
    <scope>NUCLEOTIDE SEQUENCE [LARGE SCALE GENOMIC DNA]</scope>
    <source>
        <strain evidence="2 3">TAN 31504</strain>
    </source>
</reference>
<dbReference type="RefSeq" id="WP_202345178.1">
    <property type="nucleotide sequence ID" value="NZ_BAAAPI010000004.1"/>
</dbReference>
<keyword evidence="1" id="KW-0472">Membrane</keyword>
<accession>A0ABS1SH80</accession>
<keyword evidence="1" id="KW-1133">Transmembrane helix</keyword>
<evidence type="ECO:0000313" key="3">
    <source>
        <dbReference type="Proteomes" id="UP001645859"/>
    </source>
</evidence>
<name>A0ABS1SH80_9MICO</name>
<evidence type="ECO:0008006" key="4">
    <source>
        <dbReference type="Google" id="ProtNLM"/>
    </source>
</evidence>
<sequence>MSAVPPLPAAHERRLRELERENRKLRAQAQPRRMGRSVLSALALTLAVLLAPVAVLGSWVRVELVDTDRFVATLAPLASDPAVQGFLSDEVMATVDAQVDFDGIVDSVVTGLTSLDLPQEADAALTLLAVPAAQGMRSVVATAVEDTVASDAFSGTWQLALTQTHRATVALLQGNTNGLLTLDRDTGTLALEAGVIVDEVRAQLEARGMAFASMIPRTHASIPLATSDAMVGAQLGYASAVAVGARLPWVALGLLAGGIALARRRTRALARTSLGLVAAFLLLSGALSLGAAYFETTVSPGIMPLSTAAALTTQLTASLRAALAALAFAAALVAVAAILLGPSRGAVALRSALAAGFSRVRAASSCTDLDRC</sequence>
<feature type="transmembrane region" description="Helical" evidence="1">
    <location>
        <begin position="321"/>
        <end position="341"/>
    </location>
</feature>
<dbReference type="EMBL" id="QYAC01000006">
    <property type="protein sequence ID" value="MBL3679890.1"/>
    <property type="molecule type" value="Genomic_DNA"/>
</dbReference>
<gene>
    <name evidence="2" type="ORF">D3230_11425</name>
</gene>